<dbReference type="Proteomes" id="UP000192674">
    <property type="component" value="Unassembled WGS sequence"/>
</dbReference>
<protein>
    <recommendedName>
        <fullName evidence="3">DNA-binding protein</fullName>
    </recommendedName>
</protein>
<gene>
    <name evidence="1" type="ORF">SAMN05661093_04103</name>
</gene>
<evidence type="ECO:0000313" key="1">
    <source>
        <dbReference type="EMBL" id="SMD06494.1"/>
    </source>
</evidence>
<evidence type="ECO:0008006" key="3">
    <source>
        <dbReference type="Google" id="ProtNLM"/>
    </source>
</evidence>
<keyword evidence="2" id="KW-1185">Reference proteome</keyword>
<reference evidence="1 2" key="1">
    <citation type="submission" date="2017-04" db="EMBL/GenBank/DDBJ databases">
        <authorList>
            <person name="Afonso C.L."/>
            <person name="Miller P.J."/>
            <person name="Scott M.A."/>
            <person name="Spackman E."/>
            <person name="Goraichik I."/>
            <person name="Dimitrov K.M."/>
            <person name="Suarez D.L."/>
            <person name="Swayne D.E."/>
        </authorList>
    </citation>
    <scope>NUCLEOTIDE SEQUENCE [LARGE SCALE GENOMIC DNA]</scope>
    <source>
        <strain evidence="1 2">DSM 43828</strain>
    </source>
</reference>
<dbReference type="AlphaFoldDB" id="A0A1Y5XMI6"/>
<name>A0A1Y5XMI6_KIBAR</name>
<dbReference type="EMBL" id="FWXV01000003">
    <property type="protein sequence ID" value="SMD06494.1"/>
    <property type="molecule type" value="Genomic_DNA"/>
</dbReference>
<proteinExistence type="predicted"/>
<evidence type="ECO:0000313" key="2">
    <source>
        <dbReference type="Proteomes" id="UP000192674"/>
    </source>
</evidence>
<sequence length="196" mass="20859">MRMSIALETVLAKAGLRVTPGEFLDLVEDAARRLSPPNPNPAEYFSADQRETLTEVGLDLRPRRPDEVDSRARAVAAQAVLRDSALTVSDAAATIGVDTSRIRHRLAAGRLVGWKDRGGWRLPAWQFTGSGVLPGLETVLAALPIDQPPLVVAAFMTTPQEDLVISGEPGTPRQWLLAGGDPDRVAALAAVLGTPA</sequence>
<accession>A0A1Y5XMI6</accession>
<organism evidence="1 2">
    <name type="scientific">Kibdelosporangium aridum</name>
    <dbReference type="NCBI Taxonomy" id="2030"/>
    <lineage>
        <taxon>Bacteria</taxon>
        <taxon>Bacillati</taxon>
        <taxon>Actinomycetota</taxon>
        <taxon>Actinomycetes</taxon>
        <taxon>Pseudonocardiales</taxon>
        <taxon>Pseudonocardiaceae</taxon>
        <taxon>Kibdelosporangium</taxon>
    </lineage>
</organism>